<dbReference type="Proteomes" id="UP000292118">
    <property type="component" value="Chromosome"/>
</dbReference>
<proteinExistence type="predicted"/>
<sequence>MTTGFLVVGIAATVVALLALLFDGVFEAFDLDLPGDGSVSVLALTGGLAAFGWSGLALASLTDLPSWAIVLIAVAAGVLVAAGGGVLTSVLRRQSTPDGAGSVATLTGVTGVMDTPAAPGKPGVVRVVYSGSPRTLTAHATVAVAAGTLVTVAAVVSPDVVRVTPAEA</sequence>
<evidence type="ECO:0000256" key="1">
    <source>
        <dbReference type="SAM" id="Phobius"/>
    </source>
</evidence>
<keyword evidence="1" id="KW-1133">Transmembrane helix</keyword>
<keyword evidence="1" id="KW-0472">Membrane</keyword>
<protein>
    <recommendedName>
        <fullName evidence="4">NfeD-like C-terminal domain-containing protein</fullName>
    </recommendedName>
</protein>
<dbReference type="OrthoDB" id="9869778at2"/>
<feature type="transmembrane region" description="Helical" evidence="1">
    <location>
        <begin position="41"/>
        <end position="61"/>
    </location>
</feature>
<name>A0A4P6F725_9MICO</name>
<reference evidence="2 3" key="1">
    <citation type="submission" date="2019-01" db="EMBL/GenBank/DDBJ databases">
        <title>Genome sequencing of strain FW10M-9.</title>
        <authorList>
            <person name="Heo J."/>
            <person name="Kim S.-J."/>
            <person name="Kim J.-S."/>
            <person name="Hong S.-B."/>
            <person name="Kwon S.-W."/>
        </authorList>
    </citation>
    <scope>NUCLEOTIDE SEQUENCE [LARGE SCALE GENOMIC DNA]</scope>
    <source>
        <strain evidence="2 3">FW10M-9</strain>
    </source>
</reference>
<evidence type="ECO:0000313" key="2">
    <source>
        <dbReference type="EMBL" id="QAY71236.1"/>
    </source>
</evidence>
<evidence type="ECO:0008006" key="4">
    <source>
        <dbReference type="Google" id="ProtNLM"/>
    </source>
</evidence>
<evidence type="ECO:0000313" key="3">
    <source>
        <dbReference type="Proteomes" id="UP000292118"/>
    </source>
</evidence>
<keyword evidence="1" id="KW-0812">Transmembrane</keyword>
<keyword evidence="3" id="KW-1185">Reference proteome</keyword>
<dbReference type="EMBL" id="CP035493">
    <property type="protein sequence ID" value="QAY71236.1"/>
    <property type="molecule type" value="Genomic_DNA"/>
</dbReference>
<feature type="transmembrane region" description="Helical" evidence="1">
    <location>
        <begin position="67"/>
        <end position="87"/>
    </location>
</feature>
<dbReference type="RefSeq" id="WP_129189727.1">
    <property type="nucleotide sequence ID" value="NZ_CP035493.1"/>
</dbReference>
<feature type="transmembrane region" description="Helical" evidence="1">
    <location>
        <begin position="6"/>
        <end position="29"/>
    </location>
</feature>
<gene>
    <name evidence="2" type="ORF">ET471_15360</name>
</gene>
<dbReference type="KEGG" id="xya:ET471_15360"/>
<organism evidence="2 3">
    <name type="scientific">Xylanimonas protaetiae</name>
    <dbReference type="NCBI Taxonomy" id="2509457"/>
    <lineage>
        <taxon>Bacteria</taxon>
        <taxon>Bacillati</taxon>
        <taxon>Actinomycetota</taxon>
        <taxon>Actinomycetes</taxon>
        <taxon>Micrococcales</taxon>
        <taxon>Promicromonosporaceae</taxon>
        <taxon>Xylanimonas</taxon>
    </lineage>
</organism>
<dbReference type="AlphaFoldDB" id="A0A4P6F725"/>
<accession>A0A4P6F725</accession>